<evidence type="ECO:0000256" key="2">
    <source>
        <dbReference type="ARBA" id="ARBA00022691"/>
    </source>
</evidence>
<evidence type="ECO:0000259" key="9">
    <source>
        <dbReference type="Pfam" id="PF13847"/>
    </source>
</evidence>
<dbReference type="SUPFAM" id="SSF53335">
    <property type="entry name" value="S-adenosyl-L-methionine-dependent methyltransferases"/>
    <property type="match status" value="1"/>
</dbReference>
<comment type="catalytic activity">
    <reaction evidence="7">
        <text>arsenic triglutathione + 2 [thioredoxin]-dithiol + 2 S-adenosyl-L-methionine + H2O = dimethylarsinous acid + 2 [thioredoxin]-disulfide + 3 glutathione + 2 S-adenosyl-L-homocysteine + 2 H(+)</text>
        <dbReference type="Rhea" id="RHEA:69464"/>
        <dbReference type="Rhea" id="RHEA-COMP:10698"/>
        <dbReference type="Rhea" id="RHEA-COMP:10700"/>
        <dbReference type="ChEBI" id="CHEBI:15377"/>
        <dbReference type="ChEBI" id="CHEBI:15378"/>
        <dbReference type="ChEBI" id="CHEBI:23808"/>
        <dbReference type="ChEBI" id="CHEBI:29950"/>
        <dbReference type="ChEBI" id="CHEBI:50058"/>
        <dbReference type="ChEBI" id="CHEBI:57856"/>
        <dbReference type="ChEBI" id="CHEBI:57925"/>
        <dbReference type="ChEBI" id="CHEBI:59789"/>
        <dbReference type="ChEBI" id="CHEBI:183640"/>
        <dbReference type="EC" id="2.1.1.137"/>
    </reaction>
</comment>
<sequence length="189" mass="21312">MNYAYREQGNHVMSWRTQWTLDNPIRGLVQPPKKMFGHMVTPGMTVIDTGCGVGFFTMALARMVGETGKVIAVDLQAEALAKLEEKVERAGLHRRVETWKCDANDIGVLPKADFVLSAYMAHEVPDIDIYFHRMAQCIKRNGRMLFVEPKFHVSPNNYREEVAAAIKAGFELDSLPSIFFSHAVVLRKG</sequence>
<protein>
    <recommendedName>
        <fullName evidence="5">Arsenite methyltransferase</fullName>
        <ecNumber evidence="4">2.1.1.137</ecNumber>
    </recommendedName>
</protein>
<evidence type="ECO:0000313" key="10">
    <source>
        <dbReference type="EMBL" id="BDQ37457.1"/>
    </source>
</evidence>
<dbReference type="EC" id="2.1.1.137" evidence="4"/>
<evidence type="ECO:0000256" key="5">
    <source>
        <dbReference type="ARBA" id="ARBA00034545"/>
    </source>
</evidence>
<evidence type="ECO:0000256" key="4">
    <source>
        <dbReference type="ARBA" id="ARBA00034521"/>
    </source>
</evidence>
<evidence type="ECO:0000256" key="3">
    <source>
        <dbReference type="ARBA" id="ARBA00034487"/>
    </source>
</evidence>
<reference evidence="10 11" key="1">
    <citation type="submission" date="2022-08" db="EMBL/GenBank/DDBJ databases">
        <title>Genome Sequence of the sulphate-reducing bacterium, Pseudodesulfovibrio sp. SYK.</title>
        <authorList>
            <person name="Kondo R."/>
            <person name="Kataoka T."/>
        </authorList>
    </citation>
    <scope>NUCLEOTIDE SEQUENCE [LARGE SCALE GENOMIC DNA]</scope>
    <source>
        <strain evidence="10 11">SYK</strain>
    </source>
</reference>
<dbReference type="Gene3D" id="3.40.50.150">
    <property type="entry name" value="Vaccinia Virus protein VP39"/>
    <property type="match status" value="1"/>
</dbReference>
<dbReference type="GO" id="GO:0032259">
    <property type="term" value="P:methylation"/>
    <property type="evidence" value="ECO:0007669"/>
    <property type="project" value="UniProtKB-KW"/>
</dbReference>
<feature type="domain" description="Methyltransferase" evidence="9">
    <location>
        <begin position="42"/>
        <end position="158"/>
    </location>
</feature>
<dbReference type="PANTHER" id="PTHR43675:SF8">
    <property type="entry name" value="ARSENITE METHYLTRANSFERASE"/>
    <property type="match status" value="1"/>
</dbReference>
<dbReference type="CDD" id="cd02440">
    <property type="entry name" value="AdoMet_MTases"/>
    <property type="match status" value="1"/>
</dbReference>
<comment type="similarity">
    <text evidence="3">Belongs to the methyltransferase superfamily. Arsenite methyltransferase family.</text>
</comment>
<keyword evidence="11" id="KW-1185">Reference proteome</keyword>
<organism evidence="10 11">
    <name type="scientific">Pseudodesulfovibrio nedwellii</name>
    <dbReference type="NCBI Taxonomy" id="2973072"/>
    <lineage>
        <taxon>Bacteria</taxon>
        <taxon>Pseudomonadati</taxon>
        <taxon>Thermodesulfobacteriota</taxon>
        <taxon>Desulfovibrionia</taxon>
        <taxon>Desulfovibrionales</taxon>
        <taxon>Desulfovibrionaceae</taxon>
    </lineage>
</organism>
<keyword evidence="10" id="KW-0489">Methyltransferase</keyword>
<proteinExistence type="inferred from homology"/>
<evidence type="ECO:0000256" key="7">
    <source>
        <dbReference type="ARBA" id="ARBA00047943"/>
    </source>
</evidence>
<name>A0ABN6S519_9BACT</name>
<comment type="catalytic activity">
    <reaction evidence="6">
        <text>arsenic triglutathione + [thioredoxin]-dithiol + S-adenosyl-L-methionine + 2 H2O = methylarsonous acid + [thioredoxin]-disulfide + 3 glutathione + S-adenosyl-L-homocysteine + H(+)</text>
        <dbReference type="Rhea" id="RHEA:69460"/>
        <dbReference type="Rhea" id="RHEA-COMP:10698"/>
        <dbReference type="Rhea" id="RHEA-COMP:10700"/>
        <dbReference type="ChEBI" id="CHEBI:15377"/>
        <dbReference type="ChEBI" id="CHEBI:15378"/>
        <dbReference type="ChEBI" id="CHEBI:17826"/>
        <dbReference type="ChEBI" id="CHEBI:29950"/>
        <dbReference type="ChEBI" id="CHEBI:50058"/>
        <dbReference type="ChEBI" id="CHEBI:57856"/>
        <dbReference type="ChEBI" id="CHEBI:57925"/>
        <dbReference type="ChEBI" id="CHEBI:59789"/>
        <dbReference type="ChEBI" id="CHEBI:183640"/>
        <dbReference type="EC" id="2.1.1.137"/>
    </reaction>
</comment>
<comment type="catalytic activity">
    <reaction evidence="8">
        <text>arsenic triglutathione + 3 [thioredoxin]-dithiol + 3 S-adenosyl-L-methionine = trimethylarsine + 3 [thioredoxin]-disulfide + 3 glutathione + 3 S-adenosyl-L-homocysteine + 3 H(+)</text>
        <dbReference type="Rhea" id="RHEA:69432"/>
        <dbReference type="Rhea" id="RHEA-COMP:10698"/>
        <dbReference type="Rhea" id="RHEA-COMP:10700"/>
        <dbReference type="ChEBI" id="CHEBI:15378"/>
        <dbReference type="ChEBI" id="CHEBI:27130"/>
        <dbReference type="ChEBI" id="CHEBI:29950"/>
        <dbReference type="ChEBI" id="CHEBI:50058"/>
        <dbReference type="ChEBI" id="CHEBI:57856"/>
        <dbReference type="ChEBI" id="CHEBI:57925"/>
        <dbReference type="ChEBI" id="CHEBI:59789"/>
        <dbReference type="ChEBI" id="CHEBI:183640"/>
        <dbReference type="EC" id="2.1.1.137"/>
    </reaction>
</comment>
<gene>
    <name evidence="10" type="ORF">SYK_18170</name>
</gene>
<dbReference type="GO" id="GO:0008168">
    <property type="term" value="F:methyltransferase activity"/>
    <property type="evidence" value="ECO:0007669"/>
    <property type="project" value="UniProtKB-KW"/>
</dbReference>
<dbReference type="Pfam" id="PF13847">
    <property type="entry name" value="Methyltransf_31"/>
    <property type="match status" value="1"/>
</dbReference>
<dbReference type="InterPro" id="IPR026669">
    <property type="entry name" value="Arsenite_MeTrfase-like"/>
</dbReference>
<dbReference type="InterPro" id="IPR025714">
    <property type="entry name" value="Methyltranfer_dom"/>
</dbReference>
<accession>A0ABN6S519</accession>
<dbReference type="InterPro" id="IPR029063">
    <property type="entry name" value="SAM-dependent_MTases_sf"/>
</dbReference>
<dbReference type="EMBL" id="AP026709">
    <property type="protein sequence ID" value="BDQ37457.1"/>
    <property type="molecule type" value="Genomic_DNA"/>
</dbReference>
<dbReference type="Proteomes" id="UP001317742">
    <property type="component" value="Chromosome"/>
</dbReference>
<evidence type="ECO:0000256" key="1">
    <source>
        <dbReference type="ARBA" id="ARBA00022679"/>
    </source>
</evidence>
<keyword evidence="1" id="KW-0808">Transferase</keyword>
<evidence type="ECO:0000256" key="8">
    <source>
        <dbReference type="ARBA" id="ARBA00048428"/>
    </source>
</evidence>
<evidence type="ECO:0000256" key="6">
    <source>
        <dbReference type="ARBA" id="ARBA00047941"/>
    </source>
</evidence>
<keyword evidence="2" id="KW-0949">S-adenosyl-L-methionine</keyword>
<dbReference type="PANTHER" id="PTHR43675">
    <property type="entry name" value="ARSENITE METHYLTRANSFERASE"/>
    <property type="match status" value="1"/>
</dbReference>
<dbReference type="RefSeq" id="WP_281759981.1">
    <property type="nucleotide sequence ID" value="NZ_AP026709.1"/>
</dbReference>
<evidence type="ECO:0000313" key="11">
    <source>
        <dbReference type="Proteomes" id="UP001317742"/>
    </source>
</evidence>